<dbReference type="EMBL" id="BGPR01040934">
    <property type="protein sequence ID" value="GBO17144.1"/>
    <property type="molecule type" value="Genomic_DNA"/>
</dbReference>
<evidence type="ECO:0000313" key="3">
    <source>
        <dbReference type="Proteomes" id="UP000499080"/>
    </source>
</evidence>
<organism evidence="1 3">
    <name type="scientific">Araneus ventricosus</name>
    <name type="common">Orbweaver spider</name>
    <name type="synonym">Epeira ventricosa</name>
    <dbReference type="NCBI Taxonomy" id="182803"/>
    <lineage>
        <taxon>Eukaryota</taxon>
        <taxon>Metazoa</taxon>
        <taxon>Ecdysozoa</taxon>
        <taxon>Arthropoda</taxon>
        <taxon>Chelicerata</taxon>
        <taxon>Arachnida</taxon>
        <taxon>Araneae</taxon>
        <taxon>Araneomorphae</taxon>
        <taxon>Entelegynae</taxon>
        <taxon>Araneoidea</taxon>
        <taxon>Araneidae</taxon>
        <taxon>Araneus</taxon>
    </lineage>
</organism>
<evidence type="ECO:0000313" key="1">
    <source>
        <dbReference type="EMBL" id="GBO17139.1"/>
    </source>
</evidence>
<keyword evidence="3" id="KW-1185">Reference proteome</keyword>
<evidence type="ECO:0000313" key="2">
    <source>
        <dbReference type="EMBL" id="GBO17144.1"/>
    </source>
</evidence>
<accession>A0A4Y2UVX0</accession>
<gene>
    <name evidence="1" type="ORF">AVEN_204155_1</name>
    <name evidence="2" type="ORF">AVEN_205019_1</name>
</gene>
<dbReference type="AlphaFoldDB" id="A0A4Y2UVX0"/>
<sequence length="111" mass="12235">MATAVIVTTSTAIVLCHLNRLIQQTRMPRGAQLAIFGIAERNKRTDILSSRRLRHPTPPSIAPCFSSTLKKRVPTTPNIRQGGVSLLPPSARATVSVRSSSRNYELTFKPR</sequence>
<proteinExistence type="predicted"/>
<protein>
    <submittedName>
        <fullName evidence="1">Uncharacterized protein</fullName>
    </submittedName>
</protein>
<name>A0A4Y2UVX0_ARAVE</name>
<comment type="caution">
    <text evidence="1">The sequence shown here is derived from an EMBL/GenBank/DDBJ whole genome shotgun (WGS) entry which is preliminary data.</text>
</comment>
<dbReference type="EMBL" id="BGPR01040933">
    <property type="protein sequence ID" value="GBO17139.1"/>
    <property type="molecule type" value="Genomic_DNA"/>
</dbReference>
<reference evidence="1 3" key="1">
    <citation type="journal article" date="2019" name="Sci. Rep.">
        <title>Orb-weaving spider Araneus ventricosus genome elucidates the spidroin gene catalogue.</title>
        <authorList>
            <person name="Kono N."/>
            <person name="Nakamura H."/>
            <person name="Ohtoshi R."/>
            <person name="Moran D.A.P."/>
            <person name="Shinohara A."/>
            <person name="Yoshida Y."/>
            <person name="Fujiwara M."/>
            <person name="Mori M."/>
            <person name="Tomita M."/>
            <person name="Arakawa K."/>
        </authorList>
    </citation>
    <scope>NUCLEOTIDE SEQUENCE [LARGE SCALE GENOMIC DNA]</scope>
</reference>
<dbReference type="Proteomes" id="UP000499080">
    <property type="component" value="Unassembled WGS sequence"/>
</dbReference>